<keyword evidence="3" id="KW-1185">Reference proteome</keyword>
<dbReference type="AlphaFoldDB" id="A0A5K7ZDT9"/>
<dbReference type="Pfam" id="PF01575">
    <property type="entry name" value="MaoC_dehydratas"/>
    <property type="match status" value="1"/>
</dbReference>
<organism evidence="2 3">
    <name type="scientific">Desulfosarcina widdelii</name>
    <dbReference type="NCBI Taxonomy" id="947919"/>
    <lineage>
        <taxon>Bacteria</taxon>
        <taxon>Pseudomonadati</taxon>
        <taxon>Thermodesulfobacteriota</taxon>
        <taxon>Desulfobacteria</taxon>
        <taxon>Desulfobacterales</taxon>
        <taxon>Desulfosarcinaceae</taxon>
        <taxon>Desulfosarcina</taxon>
    </lineage>
</organism>
<dbReference type="EMBL" id="AP021875">
    <property type="protein sequence ID" value="BBO78935.1"/>
    <property type="molecule type" value="Genomic_DNA"/>
</dbReference>
<name>A0A5K7ZDT9_9BACT</name>
<dbReference type="InterPro" id="IPR029069">
    <property type="entry name" value="HotDog_dom_sf"/>
</dbReference>
<accession>A0A5K7ZDT9</accession>
<evidence type="ECO:0000313" key="3">
    <source>
        <dbReference type="Proteomes" id="UP000427769"/>
    </source>
</evidence>
<sequence length="149" mass="16678">MKKRYFEDLREGEQLICEPVAMTREAIIEFGRQFDPQPFHIDDGAAKASLFGGLVASSLHTLSACTRAVVEAQGNVAILSGVGMHAVKMFNPVRPGDILTVNARWTELRKSRSKPDRGFASILCKVVNQRNEPVIEYGYRYLVTCRNFS</sequence>
<evidence type="ECO:0000313" key="2">
    <source>
        <dbReference type="EMBL" id="BBO78935.1"/>
    </source>
</evidence>
<dbReference type="SUPFAM" id="SSF54637">
    <property type="entry name" value="Thioesterase/thiol ester dehydrase-isomerase"/>
    <property type="match status" value="1"/>
</dbReference>
<dbReference type="KEGG" id="dwd:DSCW_63520"/>
<dbReference type="RefSeq" id="WP_155307516.1">
    <property type="nucleotide sequence ID" value="NZ_AP021875.1"/>
</dbReference>
<dbReference type="Gene3D" id="3.10.129.10">
    <property type="entry name" value="Hotdog Thioesterase"/>
    <property type="match status" value="1"/>
</dbReference>
<reference evidence="2 3" key="1">
    <citation type="submission" date="2019-11" db="EMBL/GenBank/DDBJ databases">
        <title>Comparative genomics of hydrocarbon-degrading Desulfosarcina strains.</title>
        <authorList>
            <person name="Watanabe M."/>
            <person name="Kojima H."/>
            <person name="Fukui M."/>
        </authorList>
    </citation>
    <scope>NUCLEOTIDE SEQUENCE [LARGE SCALE GENOMIC DNA]</scope>
    <source>
        <strain evidence="2 3">PP31</strain>
    </source>
</reference>
<dbReference type="PANTHER" id="PTHR43664">
    <property type="entry name" value="MONOAMINE OXIDASE-RELATED"/>
    <property type="match status" value="1"/>
</dbReference>
<dbReference type="InterPro" id="IPR052342">
    <property type="entry name" value="MCH/BMMD"/>
</dbReference>
<evidence type="ECO:0000259" key="1">
    <source>
        <dbReference type="Pfam" id="PF01575"/>
    </source>
</evidence>
<dbReference type="PANTHER" id="PTHR43664:SF1">
    <property type="entry name" value="BETA-METHYLMALYL-COA DEHYDRATASE"/>
    <property type="match status" value="1"/>
</dbReference>
<gene>
    <name evidence="2" type="ORF">DSCW_63520</name>
</gene>
<protein>
    <recommendedName>
        <fullName evidence="1">MaoC-like domain-containing protein</fullName>
    </recommendedName>
</protein>
<proteinExistence type="predicted"/>
<dbReference type="InterPro" id="IPR002539">
    <property type="entry name" value="MaoC-like_dom"/>
</dbReference>
<feature type="domain" description="MaoC-like" evidence="1">
    <location>
        <begin position="18"/>
        <end position="112"/>
    </location>
</feature>
<dbReference type="Proteomes" id="UP000427769">
    <property type="component" value="Chromosome"/>
</dbReference>
<dbReference type="OrthoDB" id="5298629at2"/>